<comment type="caution">
    <text evidence="1">The sequence shown here is derived from an EMBL/GenBank/DDBJ whole genome shotgun (WGS) entry which is preliminary data.</text>
</comment>
<organism evidence="1 2">
    <name type="scientific">Neolewinella aquimaris</name>
    <dbReference type="NCBI Taxonomy" id="1835722"/>
    <lineage>
        <taxon>Bacteria</taxon>
        <taxon>Pseudomonadati</taxon>
        <taxon>Bacteroidota</taxon>
        <taxon>Saprospiria</taxon>
        <taxon>Saprospirales</taxon>
        <taxon>Lewinellaceae</taxon>
        <taxon>Neolewinella</taxon>
    </lineage>
</organism>
<dbReference type="RefSeq" id="WP_183497007.1">
    <property type="nucleotide sequence ID" value="NZ_JACIFF010000009.1"/>
</dbReference>
<dbReference type="AlphaFoldDB" id="A0A840EBG3"/>
<evidence type="ECO:0008006" key="3">
    <source>
        <dbReference type="Google" id="ProtNLM"/>
    </source>
</evidence>
<evidence type="ECO:0000313" key="2">
    <source>
        <dbReference type="Proteomes" id="UP000576209"/>
    </source>
</evidence>
<evidence type="ECO:0000313" key="1">
    <source>
        <dbReference type="EMBL" id="MBB4080787.1"/>
    </source>
</evidence>
<dbReference type="EMBL" id="JACIFF010000009">
    <property type="protein sequence ID" value="MBB4080787.1"/>
    <property type="molecule type" value="Genomic_DNA"/>
</dbReference>
<name>A0A840EBG3_9BACT</name>
<keyword evidence="2" id="KW-1185">Reference proteome</keyword>
<protein>
    <recommendedName>
        <fullName evidence="3">DUF2971 domain-containing protein</fullName>
    </recommendedName>
</protein>
<dbReference type="Pfam" id="PF11185">
    <property type="entry name" value="DUF2971"/>
    <property type="match status" value="1"/>
</dbReference>
<sequence>MRNYDLETLKREAHAGMIYKYRALNEDTYNTLEENHLWFAAPSEFNDAFDCQIPFASDSSLASIADYFVRSGYDRSHIEKILRTQSTPLEDLLRKHHSQPNFADDFVRVCCFSKRNDIKLMWSHYADKYKGICMGFDAAKDPKTFAGLPVEYVDGAEFPRLDIFSDEYALQRLIFTKSSDWKHEEEVRVCNVREGDKQLYKFKPESLTHIIFGSKVSKENIDRVLEIVKGRDVKLQKIQLAPPSLELKVLDF</sequence>
<reference evidence="1 2" key="1">
    <citation type="submission" date="2020-08" db="EMBL/GenBank/DDBJ databases">
        <title>Genomic Encyclopedia of Type Strains, Phase IV (KMG-IV): sequencing the most valuable type-strain genomes for metagenomic binning, comparative biology and taxonomic classification.</title>
        <authorList>
            <person name="Goeker M."/>
        </authorList>
    </citation>
    <scope>NUCLEOTIDE SEQUENCE [LARGE SCALE GENOMIC DNA]</scope>
    <source>
        <strain evidence="1 2">DSM 105137</strain>
    </source>
</reference>
<gene>
    <name evidence="1" type="ORF">GGR28_003422</name>
</gene>
<accession>A0A840EBG3</accession>
<dbReference type="Proteomes" id="UP000576209">
    <property type="component" value="Unassembled WGS sequence"/>
</dbReference>
<proteinExistence type="predicted"/>
<dbReference type="InterPro" id="IPR021352">
    <property type="entry name" value="DUF2971"/>
</dbReference>